<organism evidence="2 3">
    <name type="scientific">Alteribacillus bidgolensis</name>
    <dbReference type="NCBI Taxonomy" id="930129"/>
    <lineage>
        <taxon>Bacteria</taxon>
        <taxon>Bacillati</taxon>
        <taxon>Bacillota</taxon>
        <taxon>Bacilli</taxon>
        <taxon>Bacillales</taxon>
        <taxon>Bacillaceae</taxon>
        <taxon>Alteribacillus</taxon>
    </lineage>
</organism>
<evidence type="ECO:0000313" key="3">
    <source>
        <dbReference type="Proteomes" id="UP000199017"/>
    </source>
</evidence>
<feature type="transmembrane region" description="Helical" evidence="1">
    <location>
        <begin position="29"/>
        <end position="48"/>
    </location>
</feature>
<name>A0A1G8ELM6_9BACI</name>
<keyword evidence="3" id="KW-1185">Reference proteome</keyword>
<dbReference type="Proteomes" id="UP000199017">
    <property type="component" value="Unassembled WGS sequence"/>
</dbReference>
<evidence type="ECO:0000256" key="1">
    <source>
        <dbReference type="SAM" id="Phobius"/>
    </source>
</evidence>
<feature type="transmembrane region" description="Helical" evidence="1">
    <location>
        <begin position="6"/>
        <end position="22"/>
    </location>
</feature>
<dbReference type="EMBL" id="FNDU01000002">
    <property type="protein sequence ID" value="SDH70761.1"/>
    <property type="molecule type" value="Genomic_DNA"/>
</dbReference>
<keyword evidence="1" id="KW-0812">Transmembrane</keyword>
<sequence length="52" mass="5688">MGEAIIFGAAVFAGWIILDYSKEKKWRKVNILESFSAGAAGAVGWLLLELVF</sequence>
<protein>
    <submittedName>
        <fullName evidence="2">Uncharacterized protein</fullName>
    </submittedName>
</protein>
<dbReference type="RefSeq" id="WP_170031827.1">
    <property type="nucleotide sequence ID" value="NZ_FNDU01000002.1"/>
</dbReference>
<reference evidence="2 3" key="1">
    <citation type="submission" date="2016-10" db="EMBL/GenBank/DDBJ databases">
        <authorList>
            <person name="de Groot N.N."/>
        </authorList>
    </citation>
    <scope>NUCLEOTIDE SEQUENCE [LARGE SCALE GENOMIC DNA]</scope>
    <source>
        <strain evidence="3">P4B,CCM 7963,CECT 7998,DSM 25260,IBRC-M 10614,KCTC 13821</strain>
    </source>
</reference>
<evidence type="ECO:0000313" key="2">
    <source>
        <dbReference type="EMBL" id="SDH70761.1"/>
    </source>
</evidence>
<keyword evidence="1" id="KW-1133">Transmembrane helix</keyword>
<dbReference type="AlphaFoldDB" id="A0A1G8ELM6"/>
<gene>
    <name evidence="2" type="ORF">SAMN05216352_102280</name>
</gene>
<proteinExistence type="predicted"/>
<accession>A0A1G8ELM6</accession>
<keyword evidence="1" id="KW-0472">Membrane</keyword>